<dbReference type="UniPathway" id="UPA00253">
    <property type="reaction ID" value="UER00334"/>
</dbReference>
<dbReference type="GO" id="GO:0009435">
    <property type="term" value="P:NAD+ biosynthetic process"/>
    <property type="evidence" value="ECO:0007669"/>
    <property type="project" value="UniProtKB-UniRule"/>
</dbReference>
<dbReference type="EC" id="6.3.5.1" evidence="6"/>
<evidence type="ECO:0000259" key="8">
    <source>
        <dbReference type="Pfam" id="PF02540"/>
    </source>
</evidence>
<name>A0A654KJ20_TAYEM</name>
<dbReference type="EMBL" id="CP002456">
    <property type="protein sequence ID" value="ADU92369.1"/>
    <property type="molecule type" value="Genomic_DNA"/>
</dbReference>
<evidence type="ECO:0000256" key="6">
    <source>
        <dbReference type="PIRNR" id="PIRNR006630"/>
    </source>
</evidence>
<dbReference type="PIRSF" id="PIRSF006630">
    <property type="entry name" value="NADS_GAT"/>
    <property type="match status" value="1"/>
</dbReference>
<comment type="similarity">
    <text evidence="1 6">In the C-terminal section; belongs to the NAD synthetase family.</text>
</comment>
<dbReference type="AlphaFoldDB" id="A0A654KJ20"/>
<keyword evidence="2 6" id="KW-0436">Ligase</keyword>
<keyword evidence="4 6" id="KW-0067">ATP-binding</keyword>
<keyword evidence="3 6" id="KW-0547">Nucleotide-binding</keyword>
<sequence length="545" mass="60647">MYIRFGLAQLNPITGDFDGNEKLMTDYLTIAKENNIDVLVYPKFSFSGYGSDGLMLREDYLNKEFQTVDHFGRVVADSFSGSIFTTSFDNDNNSVYSSLKLVESRPQIPVTHDMGLDSELFVTTTENDKRVGYAIFSGDSWMKPELVDKALSKVSQFAIVLDAKPYHTESFNETVELLKEHICSKGLKVVYCNLLGGHDECVFDGTSFVMGEDGEVRALGTRFKQGLNVFEISIFDDEVTHHEFIEYSSNSLNSETLYELDCLEAEIWSALCLATNNYIRKNNFSQIVLGLSGGIDSALVLAIASDAIGAQNCHALSMPSEFTAQMSNDDAKTMCSTLKVKYDIVPIRPMYQVIHDSLKPLLEQIETQSKDVTLENLQARVRGVILMALANKKNALVLSTGNKSESATGYCTLYGDMVGAFSVISDVPKTLVYRLAMWRNSQSSTIPQRIIERAPSAELAPGQVDQDSLPPYDVLDQIIDGLVLNDKSSSELKITTSLSPEEIDKTSKLLKISEFKRRQAALGPKISKRSFFSGWNVPVTHKYKF</sequence>
<comment type="pathway">
    <text evidence="6">Cofactor biosynthesis; NAD(+) biosynthesis; NAD(+) from deamido-NAD(+) (L-Gln route): step 1/1.</text>
</comment>
<evidence type="ECO:0000256" key="2">
    <source>
        <dbReference type="ARBA" id="ARBA00022598"/>
    </source>
</evidence>
<dbReference type="SUPFAM" id="SSF56317">
    <property type="entry name" value="Carbon-nitrogen hydrolase"/>
    <property type="match status" value="1"/>
</dbReference>
<dbReference type="CDD" id="cd00553">
    <property type="entry name" value="NAD_synthase"/>
    <property type="match status" value="1"/>
</dbReference>
<dbReference type="NCBIfam" id="TIGR00552">
    <property type="entry name" value="nadE"/>
    <property type="match status" value="1"/>
</dbReference>
<evidence type="ECO:0000256" key="7">
    <source>
        <dbReference type="RuleBase" id="RU003811"/>
    </source>
</evidence>
<reference evidence="9 10" key="1">
    <citation type="journal article" date="2011" name="J. Bacteriol.">
        <title>Genome sequence of Taylorella equigenitalis MCE9, the causative agent of contagious equine metritis.</title>
        <authorList>
            <person name="Hebert L."/>
            <person name="Moumen B."/>
            <person name="Duquesne F."/>
            <person name="Breuil M.F."/>
            <person name="Laugier C."/>
            <person name="Batto J.M."/>
            <person name="Renault P."/>
            <person name="Petry S."/>
        </authorList>
    </citation>
    <scope>NUCLEOTIDE SEQUENCE [LARGE SCALE GENOMIC DNA]</scope>
    <source>
        <strain evidence="9 10">MCE9</strain>
    </source>
</reference>
<dbReference type="GO" id="GO:0005737">
    <property type="term" value="C:cytoplasm"/>
    <property type="evidence" value="ECO:0007669"/>
    <property type="project" value="InterPro"/>
</dbReference>
<organism evidence="9 10">
    <name type="scientific">Taylorella equigenitalis (strain MCE9)</name>
    <dbReference type="NCBI Taxonomy" id="937774"/>
    <lineage>
        <taxon>Bacteria</taxon>
        <taxon>Pseudomonadati</taxon>
        <taxon>Pseudomonadota</taxon>
        <taxon>Betaproteobacteria</taxon>
        <taxon>Burkholderiales</taxon>
        <taxon>Alcaligenaceae</taxon>
        <taxon>Taylorella</taxon>
    </lineage>
</organism>
<dbReference type="InterPro" id="IPR003694">
    <property type="entry name" value="NAD_synthase"/>
</dbReference>
<evidence type="ECO:0000313" key="10">
    <source>
        <dbReference type="Proteomes" id="UP000007472"/>
    </source>
</evidence>
<dbReference type="Pfam" id="PF02540">
    <property type="entry name" value="NAD_synthase"/>
    <property type="match status" value="1"/>
</dbReference>
<dbReference type="GO" id="GO:0005524">
    <property type="term" value="F:ATP binding"/>
    <property type="evidence" value="ECO:0007669"/>
    <property type="project" value="UniProtKB-UniRule"/>
</dbReference>
<dbReference type="FunFam" id="3.40.50.620:FF:000106">
    <property type="entry name" value="Glutamine-dependent NAD(+) synthetase"/>
    <property type="match status" value="1"/>
</dbReference>
<keyword evidence="5 6" id="KW-0520">NAD</keyword>
<accession>A0A654KJ20</accession>
<dbReference type="GO" id="GO:0003952">
    <property type="term" value="F:NAD+ synthase (glutamine-hydrolyzing) activity"/>
    <property type="evidence" value="ECO:0007669"/>
    <property type="project" value="UniProtKB-UniRule"/>
</dbReference>
<dbReference type="PANTHER" id="PTHR23090">
    <property type="entry name" value="NH 3 /GLUTAMINE-DEPENDENT NAD + SYNTHETASE"/>
    <property type="match status" value="1"/>
</dbReference>
<dbReference type="PANTHER" id="PTHR23090:SF9">
    <property type="entry name" value="GLUTAMINE-DEPENDENT NAD(+) SYNTHETASE"/>
    <property type="match status" value="1"/>
</dbReference>
<dbReference type="Gene3D" id="3.60.110.10">
    <property type="entry name" value="Carbon-nitrogen hydrolase"/>
    <property type="match status" value="1"/>
</dbReference>
<comment type="catalytic activity">
    <reaction evidence="6">
        <text>deamido-NAD(+) + L-glutamine + ATP + H2O = L-glutamate + AMP + diphosphate + NAD(+) + H(+)</text>
        <dbReference type="Rhea" id="RHEA:24384"/>
        <dbReference type="ChEBI" id="CHEBI:15377"/>
        <dbReference type="ChEBI" id="CHEBI:15378"/>
        <dbReference type="ChEBI" id="CHEBI:29985"/>
        <dbReference type="ChEBI" id="CHEBI:30616"/>
        <dbReference type="ChEBI" id="CHEBI:33019"/>
        <dbReference type="ChEBI" id="CHEBI:57540"/>
        <dbReference type="ChEBI" id="CHEBI:58359"/>
        <dbReference type="ChEBI" id="CHEBI:58437"/>
        <dbReference type="ChEBI" id="CHEBI:456215"/>
        <dbReference type="EC" id="6.3.5.1"/>
    </reaction>
</comment>
<dbReference type="InterPro" id="IPR036526">
    <property type="entry name" value="C-N_Hydrolase_sf"/>
</dbReference>
<dbReference type="Gene3D" id="3.40.50.620">
    <property type="entry name" value="HUPs"/>
    <property type="match status" value="1"/>
</dbReference>
<feature type="domain" description="NAD/GMP synthase" evidence="8">
    <location>
        <begin position="268"/>
        <end position="520"/>
    </location>
</feature>
<dbReference type="InterPro" id="IPR022310">
    <property type="entry name" value="NAD/GMP_synthase"/>
</dbReference>
<evidence type="ECO:0000313" key="9">
    <source>
        <dbReference type="EMBL" id="ADU92369.1"/>
    </source>
</evidence>
<evidence type="ECO:0000256" key="3">
    <source>
        <dbReference type="ARBA" id="ARBA00022741"/>
    </source>
</evidence>
<dbReference type="Proteomes" id="UP000007472">
    <property type="component" value="Chromosome"/>
</dbReference>
<dbReference type="InterPro" id="IPR014445">
    <property type="entry name" value="Gln-dep_NAD_synthase"/>
</dbReference>
<evidence type="ECO:0000256" key="1">
    <source>
        <dbReference type="ARBA" id="ARBA00007145"/>
    </source>
</evidence>
<dbReference type="NCBIfam" id="NF010588">
    <property type="entry name" value="PRK13981.1"/>
    <property type="match status" value="1"/>
</dbReference>
<evidence type="ECO:0000256" key="5">
    <source>
        <dbReference type="ARBA" id="ARBA00023027"/>
    </source>
</evidence>
<dbReference type="SUPFAM" id="SSF52402">
    <property type="entry name" value="Adenine nucleotide alpha hydrolases-like"/>
    <property type="match status" value="1"/>
</dbReference>
<gene>
    <name evidence="9" type="ordered locus">TEQUI_1455</name>
</gene>
<protein>
    <recommendedName>
        <fullName evidence="6">Glutamine-dependent NAD(+) synthetase</fullName>
        <ecNumber evidence="6">6.3.5.1</ecNumber>
    </recommendedName>
    <alternativeName>
        <fullName evidence="6">NAD(+) synthase [glutamine-hydrolyzing]</fullName>
    </alternativeName>
</protein>
<comment type="similarity">
    <text evidence="7">Belongs to the NAD synthetase family.</text>
</comment>
<dbReference type="InterPro" id="IPR014729">
    <property type="entry name" value="Rossmann-like_a/b/a_fold"/>
</dbReference>
<dbReference type="KEGG" id="teq:TEQUI_1455"/>
<evidence type="ECO:0000256" key="4">
    <source>
        <dbReference type="ARBA" id="ARBA00022840"/>
    </source>
</evidence>
<dbReference type="GO" id="GO:0004359">
    <property type="term" value="F:glutaminase activity"/>
    <property type="evidence" value="ECO:0007669"/>
    <property type="project" value="InterPro"/>
</dbReference>
<proteinExistence type="inferred from homology"/>